<keyword evidence="4" id="KW-0663">Pyridoxal phosphate</keyword>
<accession>A0ABR6XM12</accession>
<dbReference type="Proteomes" id="UP000643610">
    <property type="component" value="Unassembled WGS sequence"/>
</dbReference>
<dbReference type="SUPFAM" id="SSF53383">
    <property type="entry name" value="PLP-dependent transferases"/>
    <property type="match status" value="1"/>
</dbReference>
<comment type="subunit">
    <text evidence="3">Homotetramer.</text>
</comment>
<evidence type="ECO:0000256" key="3">
    <source>
        <dbReference type="ARBA" id="ARBA00011881"/>
    </source>
</evidence>
<comment type="cofactor">
    <cofactor evidence="1">
        <name>pyridoxal 5'-phosphate</name>
        <dbReference type="ChEBI" id="CHEBI:597326"/>
    </cofactor>
</comment>
<dbReference type="InterPro" id="IPR023603">
    <property type="entry name" value="Low_specificity_L-TA-like"/>
</dbReference>
<organism evidence="6 7">
    <name type="scientific">Undibacterium amnicola</name>
    <dbReference type="NCBI Taxonomy" id="1834038"/>
    <lineage>
        <taxon>Bacteria</taxon>
        <taxon>Pseudomonadati</taxon>
        <taxon>Pseudomonadota</taxon>
        <taxon>Betaproteobacteria</taxon>
        <taxon>Burkholderiales</taxon>
        <taxon>Oxalobacteraceae</taxon>
        <taxon>Undibacterium</taxon>
    </lineage>
</organism>
<evidence type="ECO:0000256" key="1">
    <source>
        <dbReference type="ARBA" id="ARBA00001933"/>
    </source>
</evidence>
<dbReference type="Gene3D" id="3.90.1150.10">
    <property type="entry name" value="Aspartate Aminotransferase, domain 1"/>
    <property type="match status" value="1"/>
</dbReference>
<name>A0ABR6XM12_9BURK</name>
<sequence>MSNLIDFRSDTVTRPTEAMRTVMSRAEVGDDVYGDDPSVNALEAKMAALTGMESAMLVASGTQSNLVALLTHCGRGDEYIVGQNYHTYLYESGGAASLGSIVPQPVPVEADGSLDLQKVAAVIKPNDVHYAVSSLLSLENTHSGKVISNAYLQSAIAFAHAQDMATHLDGARVFNAAVAQAMPVIDITQAFDTVSVCCSKGLGAPIGSVLCGPRDFIHEARRWRKMVGGGMRQAGIIAAAIDYALDHHVDRLADDHANALRLQQALSQIPELIVESAHTNMLYIEFASKEVGISVGEYLRTKGIIISAGKRVRLVTHLDIHAEDVDRFVGELKQFFHST</sequence>
<dbReference type="EMBL" id="JACOFU010000001">
    <property type="protein sequence ID" value="MBC3829942.1"/>
    <property type="molecule type" value="Genomic_DNA"/>
</dbReference>
<dbReference type="Gene3D" id="3.40.640.10">
    <property type="entry name" value="Type I PLP-dependent aspartate aminotransferase-like (Major domain)"/>
    <property type="match status" value="1"/>
</dbReference>
<comment type="similarity">
    <text evidence="2">Belongs to the threonine aldolase family.</text>
</comment>
<dbReference type="NCBIfam" id="NF007825">
    <property type="entry name" value="PRK10534.1"/>
    <property type="match status" value="1"/>
</dbReference>
<dbReference type="InterPro" id="IPR015422">
    <property type="entry name" value="PyrdxlP-dep_Trfase_small"/>
</dbReference>
<dbReference type="PIRSF" id="PIRSF017617">
    <property type="entry name" value="Thr_aldolase"/>
    <property type="match status" value="1"/>
</dbReference>
<protein>
    <submittedName>
        <fullName evidence="6">Low-specificity L-threonine aldolase</fullName>
        <ecNumber evidence="6">4.1.2.48</ecNumber>
    </submittedName>
</protein>
<dbReference type="NCBIfam" id="NF041359">
    <property type="entry name" value="GntG_guanitoxin"/>
    <property type="match status" value="1"/>
</dbReference>
<proteinExistence type="inferred from homology"/>
<dbReference type="GO" id="GO:0016829">
    <property type="term" value="F:lyase activity"/>
    <property type="evidence" value="ECO:0007669"/>
    <property type="project" value="UniProtKB-KW"/>
</dbReference>
<feature type="domain" description="Aromatic amino acid beta-eliminating lyase/threonine aldolase" evidence="5">
    <location>
        <begin position="6"/>
        <end position="286"/>
    </location>
</feature>
<dbReference type="EC" id="4.1.2.48" evidence="6"/>
<evidence type="ECO:0000313" key="7">
    <source>
        <dbReference type="Proteomes" id="UP000643610"/>
    </source>
</evidence>
<evidence type="ECO:0000256" key="4">
    <source>
        <dbReference type="ARBA" id="ARBA00022898"/>
    </source>
</evidence>
<comment type="caution">
    <text evidence="6">The sequence shown here is derived from an EMBL/GenBank/DDBJ whole genome shotgun (WGS) entry which is preliminary data.</text>
</comment>
<keyword evidence="6" id="KW-0456">Lyase</keyword>
<gene>
    <name evidence="6" type="primary">ltaE</name>
    <name evidence="6" type="ORF">H8K33_00305</name>
</gene>
<dbReference type="InterPro" id="IPR015424">
    <property type="entry name" value="PyrdxlP-dep_Trfase"/>
</dbReference>
<dbReference type="PANTHER" id="PTHR48097:SF9">
    <property type="entry name" value="L-THREONINE ALDOLASE"/>
    <property type="match status" value="1"/>
</dbReference>
<keyword evidence="7" id="KW-1185">Reference proteome</keyword>
<reference evidence="6 7" key="1">
    <citation type="submission" date="2020-08" db="EMBL/GenBank/DDBJ databases">
        <title>Novel species isolated from subtropical streams in China.</title>
        <authorList>
            <person name="Lu H."/>
        </authorList>
    </citation>
    <scope>NUCLEOTIDE SEQUENCE [LARGE SCALE GENOMIC DNA]</scope>
    <source>
        <strain evidence="6 7">KCTC 52442</strain>
    </source>
</reference>
<evidence type="ECO:0000259" key="5">
    <source>
        <dbReference type="Pfam" id="PF01212"/>
    </source>
</evidence>
<evidence type="ECO:0000313" key="6">
    <source>
        <dbReference type="EMBL" id="MBC3829942.1"/>
    </source>
</evidence>
<dbReference type="Pfam" id="PF01212">
    <property type="entry name" value="Beta_elim_lyase"/>
    <property type="match status" value="1"/>
</dbReference>
<dbReference type="PANTHER" id="PTHR48097">
    <property type="entry name" value="L-THREONINE ALDOLASE-RELATED"/>
    <property type="match status" value="1"/>
</dbReference>
<dbReference type="RefSeq" id="WP_186888997.1">
    <property type="nucleotide sequence ID" value="NZ_JACOFU010000001.1"/>
</dbReference>
<dbReference type="InterPro" id="IPR001597">
    <property type="entry name" value="ArAA_b-elim_lyase/Thr_aldolase"/>
</dbReference>
<dbReference type="InterPro" id="IPR015421">
    <property type="entry name" value="PyrdxlP-dep_Trfase_major"/>
</dbReference>
<evidence type="ECO:0000256" key="2">
    <source>
        <dbReference type="ARBA" id="ARBA00006966"/>
    </source>
</evidence>